<dbReference type="AlphaFoldDB" id="A0AAN8XN32"/>
<accession>A0AAN8XN32</accession>
<protein>
    <submittedName>
        <fullName evidence="1">Uncharacterized protein</fullName>
    </submittedName>
</protein>
<evidence type="ECO:0000313" key="1">
    <source>
        <dbReference type="EMBL" id="KAK7081229.1"/>
    </source>
</evidence>
<sequence>MVPVPASNIKEPSEGPVIIEVSESWWNTVQGVDKSEGNGLKAAILSLQESYLSSTNVNIEGS</sequence>
<dbReference type="Proteomes" id="UP001381693">
    <property type="component" value="Unassembled WGS sequence"/>
</dbReference>
<name>A0AAN8XN32_HALRR</name>
<proteinExistence type="predicted"/>
<keyword evidence="2" id="KW-1185">Reference proteome</keyword>
<organism evidence="1 2">
    <name type="scientific">Halocaridina rubra</name>
    <name type="common">Hawaiian red shrimp</name>
    <dbReference type="NCBI Taxonomy" id="373956"/>
    <lineage>
        <taxon>Eukaryota</taxon>
        <taxon>Metazoa</taxon>
        <taxon>Ecdysozoa</taxon>
        <taxon>Arthropoda</taxon>
        <taxon>Crustacea</taxon>
        <taxon>Multicrustacea</taxon>
        <taxon>Malacostraca</taxon>
        <taxon>Eumalacostraca</taxon>
        <taxon>Eucarida</taxon>
        <taxon>Decapoda</taxon>
        <taxon>Pleocyemata</taxon>
        <taxon>Caridea</taxon>
        <taxon>Atyoidea</taxon>
        <taxon>Atyidae</taxon>
        <taxon>Halocaridina</taxon>
    </lineage>
</organism>
<comment type="caution">
    <text evidence="1">The sequence shown here is derived from an EMBL/GenBank/DDBJ whole genome shotgun (WGS) entry which is preliminary data.</text>
</comment>
<dbReference type="EMBL" id="JAXCGZ010005669">
    <property type="protein sequence ID" value="KAK7081229.1"/>
    <property type="molecule type" value="Genomic_DNA"/>
</dbReference>
<reference evidence="1 2" key="1">
    <citation type="submission" date="2023-11" db="EMBL/GenBank/DDBJ databases">
        <title>Halocaridina rubra genome assembly.</title>
        <authorList>
            <person name="Smith C."/>
        </authorList>
    </citation>
    <scope>NUCLEOTIDE SEQUENCE [LARGE SCALE GENOMIC DNA]</scope>
    <source>
        <strain evidence="1">EP-1</strain>
        <tissue evidence="1">Whole</tissue>
    </source>
</reference>
<evidence type="ECO:0000313" key="2">
    <source>
        <dbReference type="Proteomes" id="UP001381693"/>
    </source>
</evidence>
<gene>
    <name evidence="1" type="ORF">SK128_009084</name>
</gene>